<dbReference type="PANTHER" id="PTHR30290:SF65">
    <property type="entry name" value="MONOACYL PHOSPHATIDYLINOSITOL TETRAMANNOSIDE-BINDING PROTEIN LPQW-RELATED"/>
    <property type="match status" value="1"/>
</dbReference>
<dbReference type="GO" id="GO:0015833">
    <property type="term" value="P:peptide transport"/>
    <property type="evidence" value="ECO:0007669"/>
    <property type="project" value="TreeGrafter"/>
</dbReference>
<evidence type="ECO:0000313" key="2">
    <source>
        <dbReference type="EMBL" id="PZO97171.1"/>
    </source>
</evidence>
<dbReference type="EMBL" id="QFNY01000452">
    <property type="protein sequence ID" value="PZO97171.1"/>
    <property type="molecule type" value="Genomic_DNA"/>
</dbReference>
<feature type="non-terminal residue" evidence="2">
    <location>
        <position position="1"/>
    </location>
</feature>
<dbReference type="Pfam" id="PF00496">
    <property type="entry name" value="SBP_bac_5"/>
    <property type="match status" value="1"/>
</dbReference>
<keyword evidence="2" id="KW-0238">DNA-binding</keyword>
<dbReference type="GO" id="GO:0003677">
    <property type="term" value="F:DNA binding"/>
    <property type="evidence" value="ECO:0007669"/>
    <property type="project" value="UniProtKB-KW"/>
</dbReference>
<gene>
    <name evidence="2" type="ORF">DI609_13790</name>
</gene>
<dbReference type="InterPro" id="IPR000914">
    <property type="entry name" value="SBP_5_dom"/>
</dbReference>
<dbReference type="PANTHER" id="PTHR30290">
    <property type="entry name" value="PERIPLASMIC BINDING COMPONENT OF ABC TRANSPORTER"/>
    <property type="match status" value="1"/>
</dbReference>
<dbReference type="GO" id="GO:1904680">
    <property type="term" value="F:peptide transmembrane transporter activity"/>
    <property type="evidence" value="ECO:0007669"/>
    <property type="project" value="TreeGrafter"/>
</dbReference>
<sequence>LPTTFGSHMPLAGDIAQLECAPQAKRFSVWFNPDAGARWRHLFGPGTVLPAHAVAQRAGLSVEELNAALHTQDPTQLDDVAKTWREGFSTEPGHFDPELQVSFGPYSIDRVEDSGAVVLKANPEYYGDKPELEQIVMWPDTADADALVATKELRVAEAPVKSPGWVDRNAEGNPFEITSAVGALTDTLTFSDAGVFAQPGARQAFAACVDTAALAKASSEASGVEVPAVSVRTVRHDDPVAAQVAAADAAPAGSAEDLGGTTVGVGYLGPNPRLKKMVEQLRTACTPAGITVEDRSGEDVSRGQLAADPATGLPGIDIYLGPVDPLNEYSAPAASVKNAKALREEEKKLWEELPSIPVAAQPRNFVVDRAVSGVVPYTGPAGIGWNLERWSATRSTSNTTNAEAKEES</sequence>
<feature type="domain" description="Solute-binding protein family 5" evidence="1">
    <location>
        <begin position="93"/>
        <end position="294"/>
    </location>
</feature>
<dbReference type="SUPFAM" id="SSF53850">
    <property type="entry name" value="Periplasmic binding protein-like II"/>
    <property type="match status" value="1"/>
</dbReference>
<reference evidence="2 3" key="1">
    <citation type="submission" date="2017-11" db="EMBL/GenBank/DDBJ databases">
        <title>Infants hospitalized years apart are colonized by the same room-sourced microbial strains.</title>
        <authorList>
            <person name="Brooks B."/>
            <person name="Olm M.R."/>
            <person name="Firek B.A."/>
            <person name="Baker R."/>
            <person name="Thomas B.C."/>
            <person name="Morowitz M.J."/>
            <person name="Banfield J.F."/>
        </authorList>
    </citation>
    <scope>NUCLEOTIDE SEQUENCE [LARGE SCALE GENOMIC DNA]</scope>
    <source>
        <strain evidence="2">S2_012_000_R3_87</strain>
    </source>
</reference>
<proteinExistence type="predicted"/>
<dbReference type="Proteomes" id="UP000249451">
    <property type="component" value="Unassembled WGS sequence"/>
</dbReference>
<dbReference type="AlphaFoldDB" id="A0A2W5CQF4"/>
<comment type="caution">
    <text evidence="2">The sequence shown here is derived from an EMBL/GenBank/DDBJ whole genome shotgun (WGS) entry which is preliminary data.</text>
</comment>
<protein>
    <submittedName>
        <fullName evidence="2">DNA-binding protein</fullName>
    </submittedName>
</protein>
<dbReference type="Gene3D" id="3.40.190.10">
    <property type="entry name" value="Periplasmic binding protein-like II"/>
    <property type="match status" value="1"/>
</dbReference>
<evidence type="ECO:0000313" key="3">
    <source>
        <dbReference type="Proteomes" id="UP000249451"/>
    </source>
</evidence>
<dbReference type="InterPro" id="IPR039424">
    <property type="entry name" value="SBP_5"/>
</dbReference>
<evidence type="ECO:0000259" key="1">
    <source>
        <dbReference type="Pfam" id="PF00496"/>
    </source>
</evidence>
<dbReference type="Gene3D" id="3.10.105.10">
    <property type="entry name" value="Dipeptide-binding Protein, Domain 3"/>
    <property type="match status" value="1"/>
</dbReference>
<name>A0A2W5CQF4_9CORY</name>
<organism evidence="2 3">
    <name type="scientific">Corynebacterium urealyticum</name>
    <dbReference type="NCBI Taxonomy" id="43771"/>
    <lineage>
        <taxon>Bacteria</taxon>
        <taxon>Bacillati</taxon>
        <taxon>Actinomycetota</taxon>
        <taxon>Actinomycetes</taxon>
        <taxon>Mycobacteriales</taxon>
        <taxon>Corynebacteriaceae</taxon>
        <taxon>Corynebacterium</taxon>
    </lineage>
</organism>
<accession>A0A2W5CQF4</accession>